<dbReference type="Gene3D" id="3.40.50.300">
    <property type="entry name" value="P-loop containing nucleotide triphosphate hydrolases"/>
    <property type="match status" value="1"/>
</dbReference>
<dbReference type="InterPro" id="IPR027417">
    <property type="entry name" value="P-loop_NTPase"/>
</dbReference>
<evidence type="ECO:0000313" key="1">
    <source>
        <dbReference type="EMBL" id="MBB5073694.1"/>
    </source>
</evidence>
<dbReference type="EMBL" id="JACHIM010000003">
    <property type="protein sequence ID" value="MBB5073694.1"/>
    <property type="molecule type" value="Genomic_DNA"/>
</dbReference>
<comment type="caution">
    <text evidence="1">The sequence shown here is derived from an EMBL/GenBank/DDBJ whole genome shotgun (WGS) entry which is preliminary data.</text>
</comment>
<keyword evidence="2" id="KW-1185">Reference proteome</keyword>
<accession>A0A840NQB2</accession>
<organism evidence="1 2">
    <name type="scientific">Bartonella callosciuri</name>
    <dbReference type="NCBI Taxonomy" id="686223"/>
    <lineage>
        <taxon>Bacteria</taxon>
        <taxon>Pseudomonadati</taxon>
        <taxon>Pseudomonadota</taxon>
        <taxon>Alphaproteobacteria</taxon>
        <taxon>Hyphomicrobiales</taxon>
        <taxon>Bartonellaceae</taxon>
        <taxon>Bartonella</taxon>
    </lineage>
</organism>
<dbReference type="AlphaFoldDB" id="A0A840NQB2"/>
<gene>
    <name evidence="1" type="ORF">HNQ69_000820</name>
</gene>
<dbReference type="Proteomes" id="UP000561417">
    <property type="component" value="Unassembled WGS sequence"/>
</dbReference>
<reference evidence="1 2" key="1">
    <citation type="submission" date="2020-08" db="EMBL/GenBank/DDBJ databases">
        <title>Genomic Encyclopedia of Type Strains, Phase IV (KMG-IV): sequencing the most valuable type-strain genomes for metagenomic binning, comparative biology and taxonomic classification.</title>
        <authorList>
            <person name="Goeker M."/>
        </authorList>
    </citation>
    <scope>NUCLEOTIDE SEQUENCE [LARGE SCALE GENOMIC DNA]</scope>
    <source>
        <strain evidence="1 2">DSM 28538</strain>
    </source>
</reference>
<sequence length="70" mass="7881">MALAALRGKRSDLRSALNHEKRQFFRNEIAQLGIGLEAYIHNPMDSLSGRQRQTVCLVMVTLAHADVFIT</sequence>
<name>A0A840NQB2_9HYPH</name>
<proteinExistence type="predicted"/>
<protein>
    <submittedName>
        <fullName evidence="1">ABC-type uncharacterized transport system ATPase component</fullName>
    </submittedName>
</protein>
<evidence type="ECO:0000313" key="2">
    <source>
        <dbReference type="Proteomes" id="UP000561417"/>
    </source>
</evidence>